<evidence type="ECO:0000256" key="3">
    <source>
        <dbReference type="ARBA" id="ARBA00022677"/>
    </source>
</evidence>
<dbReference type="GO" id="GO:0019915">
    <property type="term" value="P:lipid storage"/>
    <property type="evidence" value="ECO:0007669"/>
    <property type="project" value="InterPro"/>
</dbReference>
<keyword evidence="3" id="KW-0551">Lipid droplet</keyword>
<proteinExistence type="inferred from homology"/>
<dbReference type="EMBL" id="JAEUBF010001330">
    <property type="protein sequence ID" value="KAH3669554.1"/>
    <property type="molecule type" value="Genomic_DNA"/>
</dbReference>
<evidence type="ECO:0008006" key="7">
    <source>
        <dbReference type="Google" id="ProtNLM"/>
    </source>
</evidence>
<dbReference type="Pfam" id="PF10230">
    <property type="entry name" value="LIDHydrolase"/>
    <property type="match status" value="1"/>
</dbReference>
<dbReference type="GO" id="GO:0016298">
    <property type="term" value="F:lipase activity"/>
    <property type="evidence" value="ECO:0007669"/>
    <property type="project" value="InterPro"/>
</dbReference>
<dbReference type="Proteomes" id="UP000769528">
    <property type="component" value="Unassembled WGS sequence"/>
</dbReference>
<evidence type="ECO:0000256" key="4">
    <source>
        <dbReference type="ARBA" id="ARBA00022801"/>
    </source>
</evidence>
<reference evidence="5" key="2">
    <citation type="submission" date="2021-01" db="EMBL/GenBank/DDBJ databases">
        <authorList>
            <person name="Schikora-Tamarit M.A."/>
        </authorList>
    </citation>
    <scope>NUCLEOTIDE SEQUENCE</scope>
    <source>
        <strain evidence="5">CBS6341</strain>
    </source>
</reference>
<protein>
    <recommendedName>
        <fullName evidence="7">Lipid droplet-associated hydrolase</fullName>
    </recommendedName>
</protein>
<dbReference type="GO" id="GO:0005811">
    <property type="term" value="C:lipid droplet"/>
    <property type="evidence" value="ECO:0007669"/>
    <property type="project" value="UniProtKB-SubCell"/>
</dbReference>
<reference evidence="5" key="1">
    <citation type="journal article" date="2021" name="Open Biol.">
        <title>Shared evolutionary footprints suggest mitochondrial oxidative damage underlies multiple complex I losses in fungi.</title>
        <authorList>
            <person name="Schikora-Tamarit M.A."/>
            <person name="Marcet-Houben M."/>
            <person name="Nosek J."/>
            <person name="Gabaldon T."/>
        </authorList>
    </citation>
    <scope>NUCLEOTIDE SEQUENCE</scope>
    <source>
        <strain evidence="5">CBS6341</strain>
    </source>
</reference>
<organism evidence="5 6">
    <name type="scientific">Wickerhamomyces mucosus</name>
    <dbReference type="NCBI Taxonomy" id="1378264"/>
    <lineage>
        <taxon>Eukaryota</taxon>
        <taxon>Fungi</taxon>
        <taxon>Dikarya</taxon>
        <taxon>Ascomycota</taxon>
        <taxon>Saccharomycotina</taxon>
        <taxon>Saccharomycetes</taxon>
        <taxon>Phaffomycetales</taxon>
        <taxon>Wickerhamomycetaceae</taxon>
        <taxon>Wickerhamomyces</taxon>
    </lineage>
</organism>
<comment type="subcellular location">
    <subcellularLocation>
        <location evidence="1">Lipid droplet</location>
    </subcellularLocation>
</comment>
<dbReference type="SUPFAM" id="SSF53474">
    <property type="entry name" value="alpha/beta-Hydrolases"/>
    <property type="match status" value="1"/>
</dbReference>
<keyword evidence="4" id="KW-0378">Hydrolase</keyword>
<dbReference type="Gene3D" id="3.40.50.1820">
    <property type="entry name" value="alpha/beta hydrolase"/>
    <property type="match status" value="1"/>
</dbReference>
<evidence type="ECO:0000256" key="2">
    <source>
        <dbReference type="ARBA" id="ARBA00008300"/>
    </source>
</evidence>
<evidence type="ECO:0000256" key="1">
    <source>
        <dbReference type="ARBA" id="ARBA00004502"/>
    </source>
</evidence>
<dbReference type="PANTHER" id="PTHR13390:SF0">
    <property type="entry name" value="LIPID DROPLET-ASSOCIATED HYDROLASE"/>
    <property type="match status" value="1"/>
</dbReference>
<evidence type="ECO:0000313" key="6">
    <source>
        <dbReference type="Proteomes" id="UP000769528"/>
    </source>
</evidence>
<dbReference type="PANTHER" id="PTHR13390">
    <property type="entry name" value="LIPASE"/>
    <property type="match status" value="1"/>
</dbReference>
<accession>A0A9P8PE11</accession>
<name>A0A9P8PE11_9ASCO</name>
<gene>
    <name evidence="5" type="ORF">WICMUC_004976</name>
</gene>
<sequence>MIKRIIVDSIQSTVYHIPSELKTDPLLVFIPGNPGFIQYYTHYLNLLHQQSNKRFEILGISHRGFNDDSKDSNVYTLDEQIYHKISVIEHYLNDGRELYIIGHSVGSFIMQRILTYTSKTSSSSSSLTNNVKFIGFITPTIVDIHKSSKGSLLYTVNKWLTDFNIYVSKLTFVTEYIPNIILNPTIKYVMNHSNILDSFEITKKFVKSPYLVKQTLGLASEEMFKIQDTWDYNHEFMQKFSKVQKWWFFTSPDNWISDLTQQDIKDKLIDKFDQNLLNRDHDIRHSFSINHSDKFADITINRLLS</sequence>
<comment type="caution">
    <text evidence="5">The sequence shown here is derived from an EMBL/GenBank/DDBJ whole genome shotgun (WGS) entry which is preliminary data.</text>
</comment>
<keyword evidence="6" id="KW-1185">Reference proteome</keyword>
<comment type="similarity">
    <text evidence="2">Belongs to the AB hydrolase superfamily. LDAH family.</text>
</comment>
<dbReference type="InterPro" id="IPR019363">
    <property type="entry name" value="LDAH"/>
</dbReference>
<evidence type="ECO:0000313" key="5">
    <source>
        <dbReference type="EMBL" id="KAH3669554.1"/>
    </source>
</evidence>
<dbReference type="InterPro" id="IPR029058">
    <property type="entry name" value="AB_hydrolase_fold"/>
</dbReference>
<dbReference type="AlphaFoldDB" id="A0A9P8PE11"/>
<dbReference type="OrthoDB" id="448051at2759"/>